<evidence type="ECO:0000313" key="1">
    <source>
        <dbReference type="EMBL" id="SET17245.1"/>
    </source>
</evidence>
<proteinExistence type="predicted"/>
<name>A0A1I0CCJ6_9GAMM</name>
<dbReference type="OrthoDB" id="6463513at2"/>
<evidence type="ECO:0000313" key="2">
    <source>
        <dbReference type="Proteomes" id="UP000242642"/>
    </source>
</evidence>
<dbReference type="EMBL" id="FOHV01000010">
    <property type="protein sequence ID" value="SET17245.1"/>
    <property type="molecule type" value="Genomic_DNA"/>
</dbReference>
<keyword evidence="2" id="KW-1185">Reference proteome</keyword>
<dbReference type="STRING" id="1123402.SAMN02583745_01580"/>
<gene>
    <name evidence="1" type="ORF">SAMN02583745_01580</name>
</gene>
<dbReference type="RefSeq" id="WP_093319409.1">
    <property type="nucleotide sequence ID" value="NZ_FOHV01000010.1"/>
</dbReference>
<dbReference type="Proteomes" id="UP000242642">
    <property type="component" value="Unassembled WGS sequence"/>
</dbReference>
<reference evidence="2" key="1">
    <citation type="submission" date="2016-10" db="EMBL/GenBank/DDBJ databases">
        <authorList>
            <person name="Varghese N."/>
            <person name="Submissions S."/>
        </authorList>
    </citation>
    <scope>NUCLEOTIDE SEQUENCE [LARGE SCALE GENOMIC DNA]</scope>
    <source>
        <strain evidence="2">DSM 18579</strain>
    </source>
</reference>
<sequence length="123" mass="14224">MFDFREIFTDQHFMVSIEYIKCKGKRLDDGEWLEVHADPHTIQAVVLPLSSEELLILPEGERYLPSLKLLTDFEMVIGDFVVYLNQTYRIISTPEWSNYGYHTAIAIRHACIEKPDTGGFVVT</sequence>
<protein>
    <submittedName>
        <fullName evidence="1">Uncharacterized protein</fullName>
    </submittedName>
</protein>
<organism evidence="1 2">
    <name type="scientific">Thorsellia anophelis DSM 18579</name>
    <dbReference type="NCBI Taxonomy" id="1123402"/>
    <lineage>
        <taxon>Bacteria</taxon>
        <taxon>Pseudomonadati</taxon>
        <taxon>Pseudomonadota</taxon>
        <taxon>Gammaproteobacteria</taxon>
        <taxon>Enterobacterales</taxon>
        <taxon>Thorselliaceae</taxon>
        <taxon>Thorsellia</taxon>
    </lineage>
</organism>
<dbReference type="AlphaFoldDB" id="A0A1I0CCJ6"/>
<accession>A0A1I0CCJ6</accession>